<sequence length="109" mass="11914">MSDGPDDHLAEVRPIRQPGKLSWFSLAQWPISIVLMGIGVALVMIGTDHFRRGSIILSASVMLAMFLRLLLPSSDVGMLAVRSRRTDVIVLAVLALGLSIFTYWVPAPN</sequence>
<dbReference type="Pfam" id="PF11222">
    <property type="entry name" value="DUF3017"/>
    <property type="match status" value="1"/>
</dbReference>
<protein>
    <submittedName>
        <fullName evidence="2">Unannotated protein</fullName>
    </submittedName>
</protein>
<accession>A0A6J6TAL3</accession>
<evidence type="ECO:0000313" key="2">
    <source>
        <dbReference type="EMBL" id="CAB4744170.1"/>
    </source>
</evidence>
<proteinExistence type="predicted"/>
<feature type="transmembrane region" description="Helical" evidence="1">
    <location>
        <begin position="88"/>
        <end position="106"/>
    </location>
</feature>
<keyword evidence="1" id="KW-1133">Transmembrane helix</keyword>
<dbReference type="AlphaFoldDB" id="A0A6J6TAL3"/>
<gene>
    <name evidence="2" type="ORF">UFOPK2786_00945</name>
</gene>
<evidence type="ECO:0000256" key="1">
    <source>
        <dbReference type="SAM" id="Phobius"/>
    </source>
</evidence>
<name>A0A6J6TAL3_9ZZZZ</name>
<reference evidence="2" key="1">
    <citation type="submission" date="2020-05" db="EMBL/GenBank/DDBJ databases">
        <authorList>
            <person name="Chiriac C."/>
            <person name="Salcher M."/>
            <person name="Ghai R."/>
            <person name="Kavagutti S V."/>
        </authorList>
    </citation>
    <scope>NUCLEOTIDE SEQUENCE</scope>
</reference>
<feature type="transmembrane region" description="Helical" evidence="1">
    <location>
        <begin position="50"/>
        <end position="67"/>
    </location>
</feature>
<feature type="transmembrane region" description="Helical" evidence="1">
    <location>
        <begin position="21"/>
        <end position="44"/>
    </location>
</feature>
<keyword evidence="1" id="KW-0812">Transmembrane</keyword>
<dbReference type="InterPro" id="IPR021385">
    <property type="entry name" value="DUF3017"/>
</dbReference>
<organism evidence="2">
    <name type="scientific">freshwater metagenome</name>
    <dbReference type="NCBI Taxonomy" id="449393"/>
    <lineage>
        <taxon>unclassified sequences</taxon>
        <taxon>metagenomes</taxon>
        <taxon>ecological metagenomes</taxon>
    </lineage>
</organism>
<dbReference type="EMBL" id="CAEZYW010000136">
    <property type="protein sequence ID" value="CAB4744170.1"/>
    <property type="molecule type" value="Genomic_DNA"/>
</dbReference>
<keyword evidence="1" id="KW-0472">Membrane</keyword>